<reference evidence="3" key="1">
    <citation type="submission" date="2014-03" db="EMBL/GenBank/DDBJ databases">
        <title>The Genome Sequence of Puccinia striiformis f. sp. tritici PST-78.</title>
        <authorList>
            <consortium name="The Broad Institute Genome Sequencing Platform"/>
            <person name="Cuomo C."/>
            <person name="Hulbert S."/>
            <person name="Chen X."/>
            <person name="Walker B."/>
            <person name="Young S.K."/>
            <person name="Zeng Q."/>
            <person name="Gargeya S."/>
            <person name="Fitzgerald M."/>
            <person name="Haas B."/>
            <person name="Abouelleil A."/>
            <person name="Alvarado L."/>
            <person name="Arachchi H.M."/>
            <person name="Berlin A.M."/>
            <person name="Chapman S.B."/>
            <person name="Goldberg J."/>
            <person name="Griggs A."/>
            <person name="Gujja S."/>
            <person name="Hansen M."/>
            <person name="Howarth C."/>
            <person name="Imamovic A."/>
            <person name="Larimer J."/>
            <person name="McCowan C."/>
            <person name="Montmayeur A."/>
            <person name="Murphy C."/>
            <person name="Neiman D."/>
            <person name="Pearson M."/>
            <person name="Priest M."/>
            <person name="Roberts A."/>
            <person name="Saif S."/>
            <person name="Shea T."/>
            <person name="Sisk P."/>
            <person name="Sykes S."/>
            <person name="Wortman J."/>
            <person name="Nusbaum C."/>
            <person name="Birren B."/>
        </authorList>
    </citation>
    <scope>NUCLEOTIDE SEQUENCE [LARGE SCALE GENOMIC DNA]</scope>
    <source>
        <strain evidence="3">race PST-78</strain>
    </source>
</reference>
<dbReference type="EMBL" id="AJIL01004019">
    <property type="protein sequence ID" value="KNE87821.1"/>
    <property type="molecule type" value="Genomic_DNA"/>
</dbReference>
<proteinExistence type="predicted"/>
<name>A0A0L0ULF9_9BASI</name>
<dbReference type="AlphaFoldDB" id="A0A0L0ULF9"/>
<keyword evidence="3" id="KW-1185">Reference proteome</keyword>
<sequence>MLGLMIVLASFPISLVAQQTDNVTCFRTQYTGLDVNRCRRTLRNIVYDSNGRLNSHSSIVFRRHKTCVINVQKVQQNQPTRQQLEATVLAITQTCRLL</sequence>
<keyword evidence="1" id="KW-0732">Signal</keyword>
<protein>
    <recommendedName>
        <fullName evidence="4">Secreted protein</fullName>
    </recommendedName>
</protein>
<dbReference type="Proteomes" id="UP000054564">
    <property type="component" value="Unassembled WGS sequence"/>
</dbReference>
<gene>
    <name evidence="2" type="ORF">PSTG_18788</name>
</gene>
<feature type="chain" id="PRO_5005548988" description="Secreted protein" evidence="1">
    <location>
        <begin position="18"/>
        <end position="98"/>
    </location>
</feature>
<dbReference type="STRING" id="1165861.A0A0L0ULF9"/>
<evidence type="ECO:0000256" key="1">
    <source>
        <dbReference type="SAM" id="SignalP"/>
    </source>
</evidence>
<dbReference type="OrthoDB" id="2495205at2759"/>
<evidence type="ECO:0000313" key="2">
    <source>
        <dbReference type="EMBL" id="KNE87821.1"/>
    </source>
</evidence>
<accession>A0A0L0ULF9</accession>
<evidence type="ECO:0008006" key="4">
    <source>
        <dbReference type="Google" id="ProtNLM"/>
    </source>
</evidence>
<comment type="caution">
    <text evidence="2">The sequence shown here is derived from an EMBL/GenBank/DDBJ whole genome shotgun (WGS) entry which is preliminary data.</text>
</comment>
<organism evidence="2 3">
    <name type="scientific">Puccinia striiformis f. sp. tritici PST-78</name>
    <dbReference type="NCBI Taxonomy" id="1165861"/>
    <lineage>
        <taxon>Eukaryota</taxon>
        <taxon>Fungi</taxon>
        <taxon>Dikarya</taxon>
        <taxon>Basidiomycota</taxon>
        <taxon>Pucciniomycotina</taxon>
        <taxon>Pucciniomycetes</taxon>
        <taxon>Pucciniales</taxon>
        <taxon>Pucciniaceae</taxon>
        <taxon>Puccinia</taxon>
    </lineage>
</organism>
<evidence type="ECO:0000313" key="3">
    <source>
        <dbReference type="Proteomes" id="UP000054564"/>
    </source>
</evidence>
<feature type="signal peptide" evidence="1">
    <location>
        <begin position="1"/>
        <end position="17"/>
    </location>
</feature>
<feature type="non-terminal residue" evidence="2">
    <location>
        <position position="98"/>
    </location>
</feature>